<dbReference type="Proteomes" id="UP000011087">
    <property type="component" value="Unassembled WGS sequence"/>
</dbReference>
<dbReference type="RefSeq" id="XP_005830251.1">
    <property type="nucleotide sequence ID" value="XM_005830194.1"/>
</dbReference>
<keyword evidence="3" id="KW-1185">Reference proteome</keyword>
<dbReference type="PaxDb" id="55529-EKX43271"/>
<reference evidence="1 3" key="1">
    <citation type="journal article" date="2012" name="Nature">
        <title>Algal genomes reveal evolutionary mosaicism and the fate of nucleomorphs.</title>
        <authorList>
            <consortium name="DOE Joint Genome Institute"/>
            <person name="Curtis B.A."/>
            <person name="Tanifuji G."/>
            <person name="Burki F."/>
            <person name="Gruber A."/>
            <person name="Irimia M."/>
            <person name="Maruyama S."/>
            <person name="Arias M.C."/>
            <person name="Ball S.G."/>
            <person name="Gile G.H."/>
            <person name="Hirakawa Y."/>
            <person name="Hopkins J.F."/>
            <person name="Kuo A."/>
            <person name="Rensing S.A."/>
            <person name="Schmutz J."/>
            <person name="Symeonidi A."/>
            <person name="Elias M."/>
            <person name="Eveleigh R.J."/>
            <person name="Herman E.K."/>
            <person name="Klute M.J."/>
            <person name="Nakayama T."/>
            <person name="Obornik M."/>
            <person name="Reyes-Prieto A."/>
            <person name="Armbrust E.V."/>
            <person name="Aves S.J."/>
            <person name="Beiko R.G."/>
            <person name="Coutinho P."/>
            <person name="Dacks J.B."/>
            <person name="Durnford D.G."/>
            <person name="Fast N.M."/>
            <person name="Green B.R."/>
            <person name="Grisdale C.J."/>
            <person name="Hempel F."/>
            <person name="Henrissat B."/>
            <person name="Hoppner M.P."/>
            <person name="Ishida K."/>
            <person name="Kim E."/>
            <person name="Koreny L."/>
            <person name="Kroth P.G."/>
            <person name="Liu Y."/>
            <person name="Malik S.B."/>
            <person name="Maier U.G."/>
            <person name="McRose D."/>
            <person name="Mock T."/>
            <person name="Neilson J.A."/>
            <person name="Onodera N.T."/>
            <person name="Poole A.M."/>
            <person name="Pritham E.J."/>
            <person name="Richards T.A."/>
            <person name="Rocap G."/>
            <person name="Roy S.W."/>
            <person name="Sarai C."/>
            <person name="Schaack S."/>
            <person name="Shirato S."/>
            <person name="Slamovits C.H."/>
            <person name="Spencer D.F."/>
            <person name="Suzuki S."/>
            <person name="Worden A.Z."/>
            <person name="Zauner S."/>
            <person name="Barry K."/>
            <person name="Bell C."/>
            <person name="Bharti A.K."/>
            <person name="Crow J.A."/>
            <person name="Grimwood J."/>
            <person name="Kramer R."/>
            <person name="Lindquist E."/>
            <person name="Lucas S."/>
            <person name="Salamov A."/>
            <person name="McFadden G.I."/>
            <person name="Lane C.E."/>
            <person name="Keeling P.J."/>
            <person name="Gray M.W."/>
            <person name="Grigoriev I.V."/>
            <person name="Archibald J.M."/>
        </authorList>
    </citation>
    <scope>NUCLEOTIDE SEQUENCE</scope>
    <source>
        <strain evidence="1 3">CCMP2712</strain>
    </source>
</reference>
<dbReference type="HOGENOM" id="CLU_1221662_0_0_1"/>
<accession>L1J457</accession>
<gene>
    <name evidence="1" type="ORF">GUITHDRAFT_110686</name>
</gene>
<dbReference type="InterPro" id="IPR036465">
    <property type="entry name" value="vWFA_dom_sf"/>
</dbReference>
<sequence>MAGKAKEINIVILDVGRQMKEEELAIGKKFLSEFLRERIFDPDMYAGVVLIGARGAKSFFSKEGGGDFEGYGNIRMLENVRKISSRLLESVSNLNLEQGNSNYVDGMVVGLDLLHSFLDGFNSKVKPKAIRLILVSNGRAAEEEEELSELCAVMRHRSVAFSAYIVKEQEGLVSHPLLQTLMEESDAKLFLLPRDARALHPEPRNTQVATFNSTWRLTANLSLKVCH</sequence>
<dbReference type="OrthoDB" id="30826at2759"/>
<evidence type="ECO:0000313" key="2">
    <source>
        <dbReference type="EnsemblProtists" id="EKX43271"/>
    </source>
</evidence>
<protein>
    <recommendedName>
        <fullName evidence="4">VWFA domain-containing protein</fullName>
    </recommendedName>
</protein>
<dbReference type="GeneID" id="17299999"/>
<organism evidence="1">
    <name type="scientific">Guillardia theta (strain CCMP2712)</name>
    <name type="common">Cryptophyte</name>
    <dbReference type="NCBI Taxonomy" id="905079"/>
    <lineage>
        <taxon>Eukaryota</taxon>
        <taxon>Cryptophyceae</taxon>
        <taxon>Pyrenomonadales</taxon>
        <taxon>Geminigeraceae</taxon>
        <taxon>Guillardia</taxon>
    </lineage>
</organism>
<dbReference type="Gene3D" id="3.40.50.410">
    <property type="entry name" value="von Willebrand factor, type A domain"/>
    <property type="match status" value="1"/>
</dbReference>
<name>L1J457_GUITC</name>
<dbReference type="EMBL" id="JH993011">
    <property type="protein sequence ID" value="EKX43271.1"/>
    <property type="molecule type" value="Genomic_DNA"/>
</dbReference>
<evidence type="ECO:0000313" key="3">
    <source>
        <dbReference type="Proteomes" id="UP000011087"/>
    </source>
</evidence>
<dbReference type="EnsemblProtists" id="EKX43271">
    <property type="protein sequence ID" value="EKX43271"/>
    <property type="gene ID" value="GUITHDRAFT_110686"/>
</dbReference>
<proteinExistence type="predicted"/>
<evidence type="ECO:0008006" key="4">
    <source>
        <dbReference type="Google" id="ProtNLM"/>
    </source>
</evidence>
<reference evidence="3" key="2">
    <citation type="submission" date="2012-11" db="EMBL/GenBank/DDBJ databases">
        <authorList>
            <person name="Kuo A."/>
            <person name="Curtis B.A."/>
            <person name="Tanifuji G."/>
            <person name="Burki F."/>
            <person name="Gruber A."/>
            <person name="Irimia M."/>
            <person name="Maruyama S."/>
            <person name="Arias M.C."/>
            <person name="Ball S.G."/>
            <person name="Gile G.H."/>
            <person name="Hirakawa Y."/>
            <person name="Hopkins J.F."/>
            <person name="Rensing S.A."/>
            <person name="Schmutz J."/>
            <person name="Symeonidi A."/>
            <person name="Elias M."/>
            <person name="Eveleigh R.J."/>
            <person name="Herman E.K."/>
            <person name="Klute M.J."/>
            <person name="Nakayama T."/>
            <person name="Obornik M."/>
            <person name="Reyes-Prieto A."/>
            <person name="Armbrust E.V."/>
            <person name="Aves S.J."/>
            <person name="Beiko R.G."/>
            <person name="Coutinho P."/>
            <person name="Dacks J.B."/>
            <person name="Durnford D.G."/>
            <person name="Fast N.M."/>
            <person name="Green B.R."/>
            <person name="Grisdale C."/>
            <person name="Hempe F."/>
            <person name="Henrissat B."/>
            <person name="Hoppner M.P."/>
            <person name="Ishida K.-I."/>
            <person name="Kim E."/>
            <person name="Koreny L."/>
            <person name="Kroth P.G."/>
            <person name="Liu Y."/>
            <person name="Malik S.-B."/>
            <person name="Maier U.G."/>
            <person name="McRose D."/>
            <person name="Mock T."/>
            <person name="Neilson J.A."/>
            <person name="Onodera N.T."/>
            <person name="Poole A.M."/>
            <person name="Pritham E.J."/>
            <person name="Richards T.A."/>
            <person name="Rocap G."/>
            <person name="Roy S.W."/>
            <person name="Sarai C."/>
            <person name="Schaack S."/>
            <person name="Shirato S."/>
            <person name="Slamovits C.H."/>
            <person name="Spencer D.F."/>
            <person name="Suzuki S."/>
            <person name="Worden A.Z."/>
            <person name="Zauner S."/>
            <person name="Barry K."/>
            <person name="Bell C."/>
            <person name="Bharti A.K."/>
            <person name="Crow J.A."/>
            <person name="Grimwood J."/>
            <person name="Kramer R."/>
            <person name="Lindquist E."/>
            <person name="Lucas S."/>
            <person name="Salamov A."/>
            <person name="McFadden G.I."/>
            <person name="Lane C.E."/>
            <person name="Keeling P.J."/>
            <person name="Gray M.W."/>
            <person name="Grigoriev I.V."/>
            <person name="Archibald J.M."/>
        </authorList>
    </citation>
    <scope>NUCLEOTIDE SEQUENCE</scope>
    <source>
        <strain evidence="3">CCMP2712</strain>
    </source>
</reference>
<dbReference type="KEGG" id="gtt:GUITHDRAFT_110686"/>
<dbReference type="AlphaFoldDB" id="L1J457"/>
<dbReference type="SUPFAM" id="SSF53300">
    <property type="entry name" value="vWA-like"/>
    <property type="match status" value="1"/>
</dbReference>
<evidence type="ECO:0000313" key="1">
    <source>
        <dbReference type="EMBL" id="EKX43271.1"/>
    </source>
</evidence>
<reference evidence="2" key="3">
    <citation type="submission" date="2015-06" db="UniProtKB">
        <authorList>
            <consortium name="EnsemblProtists"/>
        </authorList>
    </citation>
    <scope>IDENTIFICATION</scope>
</reference>